<dbReference type="InterPro" id="IPR052742">
    <property type="entry name" value="Mito_N-acetyltransferase"/>
</dbReference>
<evidence type="ECO:0000259" key="1">
    <source>
        <dbReference type="PROSITE" id="PS51186"/>
    </source>
</evidence>
<sequence>MNIRKFQDSDWSQVWPIIEKVFRAGDSYAFSPGITEQEAFKVWVQIPRETYVATTDDGEVAGTYYIKPNQPGLGSHVCNCGYIVSEAARGRGVASRMCEHSQQVAVEAGFRAMQYNLVVSTNEWAIRLWKKLGFQAIGTLTNAYDSKSAGYIDALVMYKQLNT</sequence>
<dbReference type="AlphaFoldDB" id="A0A944MCU9"/>
<reference evidence="2 3" key="1">
    <citation type="submission" date="2021-05" db="EMBL/GenBank/DDBJ databases">
        <title>Genetic and Functional Diversity in Clade A Lucinid endosymbionts from the Bahamas.</title>
        <authorList>
            <person name="Giani N.M."/>
            <person name="Engel A.S."/>
            <person name="Campbell B.J."/>
        </authorList>
    </citation>
    <scope>NUCLEOTIDE SEQUENCE [LARGE SCALE GENOMIC DNA]</scope>
    <source>
        <strain evidence="2">LUC16012Gg_MoonRockCtena</strain>
    </source>
</reference>
<dbReference type="PANTHER" id="PTHR43138">
    <property type="entry name" value="ACETYLTRANSFERASE, GNAT FAMILY"/>
    <property type="match status" value="1"/>
</dbReference>
<dbReference type="Proteomes" id="UP000770889">
    <property type="component" value="Unassembled WGS sequence"/>
</dbReference>
<gene>
    <name evidence="2" type="ORF">KME65_08950</name>
</gene>
<feature type="domain" description="N-acetyltransferase" evidence="1">
    <location>
        <begin position="1"/>
        <end position="162"/>
    </location>
</feature>
<protein>
    <submittedName>
        <fullName evidence="2">GNAT family N-acetyltransferase</fullName>
    </submittedName>
</protein>
<dbReference type="PROSITE" id="PS51186">
    <property type="entry name" value="GNAT"/>
    <property type="match status" value="1"/>
</dbReference>
<comment type="caution">
    <text evidence="2">The sequence shown here is derived from an EMBL/GenBank/DDBJ whole genome shotgun (WGS) entry which is preliminary data.</text>
</comment>
<dbReference type="GO" id="GO:0016747">
    <property type="term" value="F:acyltransferase activity, transferring groups other than amino-acyl groups"/>
    <property type="evidence" value="ECO:0007669"/>
    <property type="project" value="InterPro"/>
</dbReference>
<dbReference type="CDD" id="cd04301">
    <property type="entry name" value="NAT_SF"/>
    <property type="match status" value="1"/>
</dbReference>
<dbReference type="SUPFAM" id="SSF55729">
    <property type="entry name" value="Acyl-CoA N-acyltransferases (Nat)"/>
    <property type="match status" value="1"/>
</dbReference>
<dbReference type="InterPro" id="IPR000182">
    <property type="entry name" value="GNAT_dom"/>
</dbReference>
<accession>A0A944MCU9</accession>
<dbReference type="InterPro" id="IPR016181">
    <property type="entry name" value="Acyl_CoA_acyltransferase"/>
</dbReference>
<dbReference type="EMBL" id="JAHHGM010000006">
    <property type="protein sequence ID" value="MBT2989082.1"/>
    <property type="molecule type" value="Genomic_DNA"/>
</dbReference>
<dbReference type="Gene3D" id="3.40.630.30">
    <property type="match status" value="1"/>
</dbReference>
<proteinExistence type="predicted"/>
<dbReference type="Pfam" id="PF00583">
    <property type="entry name" value="Acetyltransf_1"/>
    <property type="match status" value="1"/>
</dbReference>
<dbReference type="PANTHER" id="PTHR43138:SF1">
    <property type="entry name" value="N-ACETYLTRANSFERASE ACA1"/>
    <property type="match status" value="1"/>
</dbReference>
<evidence type="ECO:0000313" key="3">
    <source>
        <dbReference type="Proteomes" id="UP000770889"/>
    </source>
</evidence>
<organism evidence="2 3">
    <name type="scientific">Candidatus Thiodiazotropha taylori</name>
    <dbReference type="NCBI Taxonomy" id="2792791"/>
    <lineage>
        <taxon>Bacteria</taxon>
        <taxon>Pseudomonadati</taxon>
        <taxon>Pseudomonadota</taxon>
        <taxon>Gammaproteobacteria</taxon>
        <taxon>Chromatiales</taxon>
        <taxon>Sedimenticolaceae</taxon>
        <taxon>Candidatus Thiodiazotropha</taxon>
    </lineage>
</organism>
<name>A0A944MCU9_9GAMM</name>
<evidence type="ECO:0000313" key="2">
    <source>
        <dbReference type="EMBL" id="MBT2989082.1"/>
    </source>
</evidence>